<dbReference type="InterPro" id="IPR036388">
    <property type="entry name" value="WH-like_DNA-bd_sf"/>
</dbReference>
<dbReference type="PROSITE" id="PS50043">
    <property type="entry name" value="HTH_LUXR_2"/>
    <property type="match status" value="1"/>
</dbReference>
<dbReference type="PROSITE" id="PS00622">
    <property type="entry name" value="HTH_LUXR_1"/>
    <property type="match status" value="1"/>
</dbReference>
<evidence type="ECO:0000313" key="5">
    <source>
        <dbReference type="EMBL" id="MBL0406532.1"/>
    </source>
</evidence>
<gene>
    <name evidence="5" type="ORF">JKG68_21470</name>
</gene>
<dbReference type="Proteomes" id="UP000605848">
    <property type="component" value="Unassembled WGS sequence"/>
</dbReference>
<dbReference type="EMBL" id="JAEQMY010000043">
    <property type="protein sequence ID" value="MBL0406532.1"/>
    <property type="molecule type" value="Genomic_DNA"/>
</dbReference>
<name>A0A937D243_9HYPH</name>
<keyword evidence="1" id="KW-0805">Transcription regulation</keyword>
<keyword evidence="2" id="KW-0238">DNA-binding</keyword>
<dbReference type="CDD" id="cd06170">
    <property type="entry name" value="LuxR_C_like"/>
    <property type="match status" value="1"/>
</dbReference>
<dbReference type="RefSeq" id="WP_202063400.1">
    <property type="nucleotide sequence ID" value="NZ_JAEQMY010000043.1"/>
</dbReference>
<evidence type="ECO:0000313" key="6">
    <source>
        <dbReference type="Proteomes" id="UP000605848"/>
    </source>
</evidence>
<organism evidence="5 6">
    <name type="scientific">Microvirga aerilata</name>
    <dbReference type="NCBI Taxonomy" id="670292"/>
    <lineage>
        <taxon>Bacteria</taxon>
        <taxon>Pseudomonadati</taxon>
        <taxon>Pseudomonadota</taxon>
        <taxon>Alphaproteobacteria</taxon>
        <taxon>Hyphomicrobiales</taxon>
        <taxon>Methylobacteriaceae</taxon>
        <taxon>Microvirga</taxon>
    </lineage>
</organism>
<proteinExistence type="predicted"/>
<dbReference type="SUPFAM" id="SSF46894">
    <property type="entry name" value="C-terminal effector domain of the bipartite response regulators"/>
    <property type="match status" value="1"/>
</dbReference>
<dbReference type="Pfam" id="PF00196">
    <property type="entry name" value="GerE"/>
    <property type="match status" value="1"/>
</dbReference>
<reference evidence="5" key="1">
    <citation type="submission" date="2021-01" db="EMBL/GenBank/DDBJ databases">
        <title>Microvirga sp.</title>
        <authorList>
            <person name="Kim M.K."/>
        </authorList>
    </citation>
    <scope>NUCLEOTIDE SEQUENCE</scope>
    <source>
        <strain evidence="5">5420S-16</strain>
    </source>
</reference>
<dbReference type="GO" id="GO:0006355">
    <property type="term" value="P:regulation of DNA-templated transcription"/>
    <property type="evidence" value="ECO:0007669"/>
    <property type="project" value="InterPro"/>
</dbReference>
<dbReference type="PRINTS" id="PR00038">
    <property type="entry name" value="HTHLUXR"/>
</dbReference>
<protein>
    <submittedName>
        <fullName evidence="5">Helix-turn-helix transcriptional regulator</fullName>
    </submittedName>
</protein>
<dbReference type="AlphaFoldDB" id="A0A937D243"/>
<sequence length="186" mass="20900">MKQLEEFCDSSTNLYFIDMQADDPLAYALHRVVENVNLRSSSSLLGDYPDQAYMRNDVAPAYHAAKGSGLISQMTLTSRIQDQIATYDRHILPAPRQKGTPAFAVTLSKTRILLPVERKLLTGREEDVLDLLAQGLSSKEIALKTNVSFRTVEHRIASIKTKLQAKNVTHAVAIWMSRFLGIEVRR</sequence>
<feature type="domain" description="HTH luxR-type" evidence="4">
    <location>
        <begin position="114"/>
        <end position="179"/>
    </location>
</feature>
<dbReference type="GO" id="GO:0003677">
    <property type="term" value="F:DNA binding"/>
    <property type="evidence" value="ECO:0007669"/>
    <property type="project" value="UniProtKB-KW"/>
</dbReference>
<accession>A0A937D243</accession>
<dbReference type="SMART" id="SM00421">
    <property type="entry name" value="HTH_LUXR"/>
    <property type="match status" value="1"/>
</dbReference>
<dbReference type="PANTHER" id="PTHR44688:SF16">
    <property type="entry name" value="DNA-BINDING TRANSCRIPTIONAL ACTIVATOR DEVR_DOSR"/>
    <property type="match status" value="1"/>
</dbReference>
<evidence type="ECO:0000259" key="4">
    <source>
        <dbReference type="PROSITE" id="PS50043"/>
    </source>
</evidence>
<keyword evidence="3" id="KW-0804">Transcription</keyword>
<dbReference type="PANTHER" id="PTHR44688">
    <property type="entry name" value="DNA-BINDING TRANSCRIPTIONAL ACTIVATOR DEVR_DOSR"/>
    <property type="match status" value="1"/>
</dbReference>
<keyword evidence="6" id="KW-1185">Reference proteome</keyword>
<comment type="caution">
    <text evidence="5">The sequence shown here is derived from an EMBL/GenBank/DDBJ whole genome shotgun (WGS) entry which is preliminary data.</text>
</comment>
<dbReference type="InterPro" id="IPR016032">
    <property type="entry name" value="Sig_transdc_resp-reg_C-effctor"/>
</dbReference>
<evidence type="ECO:0000256" key="2">
    <source>
        <dbReference type="ARBA" id="ARBA00023125"/>
    </source>
</evidence>
<dbReference type="Gene3D" id="1.10.10.10">
    <property type="entry name" value="Winged helix-like DNA-binding domain superfamily/Winged helix DNA-binding domain"/>
    <property type="match status" value="1"/>
</dbReference>
<evidence type="ECO:0000256" key="3">
    <source>
        <dbReference type="ARBA" id="ARBA00023163"/>
    </source>
</evidence>
<dbReference type="InterPro" id="IPR000792">
    <property type="entry name" value="Tscrpt_reg_LuxR_C"/>
</dbReference>
<evidence type="ECO:0000256" key="1">
    <source>
        <dbReference type="ARBA" id="ARBA00023015"/>
    </source>
</evidence>